<dbReference type="Pfam" id="PF13338">
    <property type="entry name" value="AbiEi_4"/>
    <property type="match status" value="1"/>
</dbReference>
<dbReference type="Gene3D" id="1.10.10.10">
    <property type="entry name" value="Winged helix-like DNA-binding domain superfamily/Winged helix DNA-binding domain"/>
    <property type="match status" value="1"/>
</dbReference>
<accession>A0ABP3DE26</accession>
<dbReference type="Proteomes" id="UP001501176">
    <property type="component" value="Unassembled WGS sequence"/>
</dbReference>
<gene>
    <name evidence="2" type="ORF">GCM10009125_17230</name>
</gene>
<dbReference type="InterPro" id="IPR036388">
    <property type="entry name" value="WH-like_DNA-bd_sf"/>
</dbReference>
<reference evidence="3" key="1">
    <citation type="journal article" date="2019" name="Int. J. Syst. Evol. Microbiol.">
        <title>The Global Catalogue of Microorganisms (GCM) 10K type strain sequencing project: providing services to taxonomists for standard genome sequencing and annotation.</title>
        <authorList>
            <consortium name="The Broad Institute Genomics Platform"/>
            <consortium name="The Broad Institute Genome Sequencing Center for Infectious Disease"/>
            <person name="Wu L."/>
            <person name="Ma J."/>
        </authorList>
    </citation>
    <scope>NUCLEOTIDE SEQUENCE [LARGE SCALE GENOMIC DNA]</scope>
    <source>
        <strain evidence="3">JCM 16240</strain>
    </source>
</reference>
<sequence length="278" mass="31578">MNKESNFHIKTLGPRAAQLLVELNEQRRSTFNVADVASITGLSPSAARNLVHKAQQRGLVTRLKPGLYNLVPFELGRATEHVDSPYIIARELAGTAPYFLSHGTAFELHRMVTQPNFTIYASSTRRVRPQTVGGYDFRFVLITDKQEFGVMKHWIDKQRFVMISDMERTIIDGLRHPAYVGGITEVAKGLWMKRDTLNIRRLMDYAQRLGVGAVIRRLGYLLEHYELADAATLEPLLSQLTASYLRLDPLLPAEGPYLSRWKLQLNVPAEELDSIRFT</sequence>
<protein>
    <submittedName>
        <fullName evidence="2">Type IV toxin-antitoxin system AbiEi family antitoxin domain-containing protein</fullName>
    </submittedName>
</protein>
<organism evidence="2 3">
    <name type="scientific">Castellaniella daejeonensis</name>
    <dbReference type="NCBI Taxonomy" id="659013"/>
    <lineage>
        <taxon>Bacteria</taxon>
        <taxon>Pseudomonadati</taxon>
        <taxon>Pseudomonadota</taxon>
        <taxon>Betaproteobacteria</taxon>
        <taxon>Burkholderiales</taxon>
        <taxon>Alcaligenaceae</taxon>
        <taxon>Castellaniella</taxon>
    </lineage>
</organism>
<dbReference type="EMBL" id="BAAAFN010000013">
    <property type="protein sequence ID" value="GAA0228803.1"/>
    <property type="molecule type" value="Genomic_DNA"/>
</dbReference>
<comment type="caution">
    <text evidence="2">The sequence shown here is derived from an EMBL/GenBank/DDBJ whole genome shotgun (WGS) entry which is preliminary data.</text>
</comment>
<proteinExistence type="predicted"/>
<dbReference type="InterPro" id="IPR025159">
    <property type="entry name" value="AbiEi_N"/>
</dbReference>
<keyword evidence="3" id="KW-1185">Reference proteome</keyword>
<evidence type="ECO:0000313" key="3">
    <source>
        <dbReference type="Proteomes" id="UP001501176"/>
    </source>
</evidence>
<evidence type="ECO:0000313" key="2">
    <source>
        <dbReference type="EMBL" id="GAA0228803.1"/>
    </source>
</evidence>
<evidence type="ECO:0000259" key="1">
    <source>
        <dbReference type="Pfam" id="PF13338"/>
    </source>
</evidence>
<name>A0ABP3DE26_9BURK</name>
<feature type="domain" description="AbiEi antitoxin N-terminal" evidence="1">
    <location>
        <begin position="18"/>
        <end position="70"/>
    </location>
</feature>
<dbReference type="RefSeq" id="WP_343820975.1">
    <property type="nucleotide sequence ID" value="NZ_BAAAFN010000013.1"/>
</dbReference>